<dbReference type="PANTHER" id="PTHR23075:SF0">
    <property type="entry name" value="ATPASE FAMILY AAA DOMAIN-CONTAINING PROTEIN 3"/>
    <property type="match status" value="1"/>
</dbReference>
<dbReference type="PANTHER" id="PTHR23075">
    <property type="entry name" value="PUTATIVE ATP-ASE"/>
    <property type="match status" value="1"/>
</dbReference>
<feature type="compositionally biased region" description="Basic and acidic residues" evidence="2">
    <location>
        <begin position="34"/>
        <end position="48"/>
    </location>
</feature>
<sequence>MNGGPKAHLSPSATGGRTASPSAFAKRLRQMRQKIRDRQSHNAGKHDVHTNDVEIFSNHVQSNHQAVLRNKGIQIGGLARVNGQEDARPDAMLHRLPVSQDSGRLSVNDTAEFIIPRSVPAEARLSFRSCLHDRAQETRPAPDDRSMDSLSSSLYLSNKAHATHSAVKRTSSKANLTATQPHRKRVQGFESSLHPKSNNSSTTKSASIIDLTYSDDEVPMQRTSAPRNDARTSQVKDGALKLGQAARAYKPTGAANALLAADRGSIQKGYEGSDSGEIFTGGNETEQDASSIANTLQRESARETIDAERPVTNESAKYEADDEWMSDVWWQSPLETSQHRRKSNGRDGAPRYVPSKIGQKDDHQEQALQISDKRRVMCALDPTDATDTGERRQQKNSEAGVKGSHARLRTESSNDYNNHAVGTDQGTGSNQIPAGILETQDCKPVVNPFYESDSDDGATTRPNARDRGGLTFIHTPQRPRMDFGSAVPTSQDYEARLKDLQPKVCPPEGDLFVSRSQGLNQEPLHDWLQQPDPMVVETSFTSSTSSGSALGFETPPSSITSDASFAAHADAKPADAVAVTSTTSGVRTPTGQPRSEATDSKPPAETPQGSPKGRGLPLDKSQRDKIKMMMDKGRVRNRALTTTKQPAQKTQTWARPSHGLLEKLMQGKRPGQPEGTHSKAPIHIEIPDDPEEEEDDDDDDDYDTASEGLPAIDVKKSIAAGKDVLEAKVKVLKERHPGSKNSSGAANTTSTEPSAFSRAMAVLGSPEPLGRPQHEGGPAAEKADSKFVPLKRPSTKATFEVHSGARAAARDVDVATRGPVLVTTIIDGSVPKADTAPTSAQFKPSEVGFDTELQDHDLEEHDAIRRKKEHEAELAAKTAAEKAEAARRAKPEENRSMQGTLKAQIQQALKRAEEKRQQEEAKREADEEKKRADEERRKREEARKKADDEEKRIKREAEEVARKRAEDERAAVEREKRKDAEAAAKNSELAAKLRLVAQRNAERRAAETIQINANKPECLYAPADKQNTDSKTVSTQSPITAGVQAAAGAVSPPFSLHAKCDSRAPSNLPDFRKKAPAVERALDSGPSQSVTISSEIREPPTAAQLRRKPKPLLTPKQRQQLEEGKARAIEVAKRLGPANGSQERGKVGAAQNTQETPKRKHRKKEEVAAIEQVSRPSTPLAQDNVGAQEEEEEPQAHPQKTLSQEDLWVIHHRDSGKKWKEILALWIENGGRNLTQNALQMRYRRARDVPGEPHAPRQGPGRRTETLADIARLWKLPATERATVAASTAGPETISNGAASRWDAFDPGSDLHGSAGLPNNPNPNSNRHRPGTSTVSEQLDDLTLNPRTSSVADPTSQNHGTVPWAFPANRPTTGGKSYNVEAFKAYLASLDADESDCGQADREPSPVTEEDAYHYRYHVKRKTWAEDEDEDDAEWFVVDGETSYSTLADAEIAAGREACRHRQGIGLRDVRSWSFELDENDLPQYLGSCRDGHFRIMVDRILCNASSGQLPESKVGWISKRGWEIMRQTTTKTVTKAEDDLFDEQEEQETTEVEVVDGIYTVLDEANKVASKIVLAMTTTNSRRMDDHLKKIEAEKVMRKHLKMLEDTEEAFYDKVVVNESVVVEIWVEGREIKGPRNI</sequence>
<feature type="region of interest" description="Disordered" evidence="2">
    <location>
        <begin position="450"/>
        <end position="486"/>
    </location>
</feature>
<feature type="region of interest" description="Disordered" evidence="2">
    <location>
        <begin position="1077"/>
        <end position="1204"/>
    </location>
</feature>
<keyword evidence="1" id="KW-0175">Coiled coil</keyword>
<dbReference type="STRING" id="1168221.R7YRE6"/>
<dbReference type="GeneID" id="19901033"/>
<feature type="region of interest" description="Disordered" evidence="2">
    <location>
        <begin position="335"/>
        <end position="365"/>
    </location>
</feature>
<feature type="region of interest" description="Disordered" evidence="2">
    <location>
        <begin position="538"/>
        <end position="558"/>
    </location>
</feature>
<dbReference type="RefSeq" id="XP_007779807.1">
    <property type="nucleotide sequence ID" value="XM_007781617.1"/>
</dbReference>
<keyword evidence="4" id="KW-1185">Reference proteome</keyword>
<dbReference type="GO" id="GO:0007005">
    <property type="term" value="P:mitochondrion organization"/>
    <property type="evidence" value="ECO:0007669"/>
    <property type="project" value="TreeGrafter"/>
</dbReference>
<feature type="compositionally biased region" description="Low complexity" evidence="2">
    <location>
        <begin position="196"/>
        <end position="209"/>
    </location>
</feature>
<dbReference type="HOGENOM" id="CLU_242890_0_0_1"/>
<accession>R7YRE6</accession>
<feature type="compositionally biased region" description="Basic and acidic residues" evidence="2">
    <location>
        <begin position="1246"/>
        <end position="1255"/>
    </location>
</feature>
<dbReference type="eggNOG" id="ENOG502R9RG">
    <property type="taxonomic scope" value="Eukaryota"/>
</dbReference>
<feature type="compositionally biased region" description="Acidic residues" evidence="2">
    <location>
        <begin position="687"/>
        <end position="704"/>
    </location>
</feature>
<feature type="compositionally biased region" description="Polar residues" evidence="2">
    <location>
        <begin position="221"/>
        <end position="234"/>
    </location>
</feature>
<feature type="compositionally biased region" description="Polar residues" evidence="2">
    <location>
        <begin position="739"/>
        <end position="754"/>
    </location>
</feature>
<dbReference type="EMBL" id="JH767568">
    <property type="protein sequence ID" value="EON64490.1"/>
    <property type="molecule type" value="Genomic_DNA"/>
</dbReference>
<feature type="region of interest" description="Disordered" evidence="2">
    <location>
        <begin position="295"/>
        <end position="322"/>
    </location>
</feature>
<organism evidence="3 4">
    <name type="scientific">Coniosporium apollinis (strain CBS 100218)</name>
    <name type="common">Rock-inhabiting black yeast</name>
    <dbReference type="NCBI Taxonomy" id="1168221"/>
    <lineage>
        <taxon>Eukaryota</taxon>
        <taxon>Fungi</taxon>
        <taxon>Dikarya</taxon>
        <taxon>Ascomycota</taxon>
        <taxon>Pezizomycotina</taxon>
        <taxon>Dothideomycetes</taxon>
        <taxon>Dothideomycetes incertae sedis</taxon>
        <taxon>Coniosporium</taxon>
    </lineage>
</organism>
<feature type="compositionally biased region" description="Basic and acidic residues" evidence="2">
    <location>
        <begin position="910"/>
        <end position="982"/>
    </location>
</feature>
<protein>
    <submittedName>
        <fullName evidence="3">Uncharacterized protein</fullName>
    </submittedName>
</protein>
<evidence type="ECO:0000256" key="2">
    <source>
        <dbReference type="SAM" id="MobiDB-lite"/>
    </source>
</evidence>
<evidence type="ECO:0000313" key="3">
    <source>
        <dbReference type="EMBL" id="EON64490.1"/>
    </source>
</evidence>
<feature type="compositionally biased region" description="Polar residues" evidence="2">
    <location>
        <begin position="1345"/>
        <end position="1360"/>
    </location>
</feature>
<dbReference type="Proteomes" id="UP000016924">
    <property type="component" value="Unassembled WGS sequence"/>
</dbReference>
<dbReference type="GO" id="GO:0005739">
    <property type="term" value="C:mitochondrion"/>
    <property type="evidence" value="ECO:0007669"/>
    <property type="project" value="TreeGrafter"/>
</dbReference>
<feature type="compositionally biased region" description="Basic and acidic residues" evidence="2">
    <location>
        <begin position="620"/>
        <end position="634"/>
    </location>
</feature>
<feature type="compositionally biased region" description="Polar residues" evidence="2">
    <location>
        <begin position="579"/>
        <end position="595"/>
    </location>
</feature>
<dbReference type="GO" id="GO:0008270">
    <property type="term" value="F:zinc ion binding"/>
    <property type="evidence" value="ECO:0007669"/>
    <property type="project" value="TreeGrafter"/>
</dbReference>
<dbReference type="OrthoDB" id="3900617at2759"/>
<feature type="region of interest" description="Disordered" evidence="2">
    <location>
        <begin position="731"/>
        <end position="790"/>
    </location>
</feature>
<feature type="region of interest" description="Disordered" evidence="2">
    <location>
        <begin position="1283"/>
        <end position="1370"/>
    </location>
</feature>
<feature type="compositionally biased region" description="Basic and acidic residues" evidence="2">
    <location>
        <begin position="1119"/>
        <end position="1133"/>
    </location>
</feature>
<feature type="region of interest" description="Disordered" evidence="2">
    <location>
        <begin position="1"/>
        <end position="48"/>
    </location>
</feature>
<feature type="compositionally biased region" description="Basic and acidic residues" evidence="2">
    <location>
        <begin position="853"/>
        <end position="895"/>
    </location>
</feature>
<feature type="compositionally biased region" description="Low complexity" evidence="2">
    <location>
        <begin position="538"/>
        <end position="548"/>
    </location>
</feature>
<evidence type="ECO:0000313" key="4">
    <source>
        <dbReference type="Proteomes" id="UP000016924"/>
    </source>
</evidence>
<feature type="region of interest" description="Disordered" evidence="2">
    <location>
        <begin position="576"/>
        <end position="713"/>
    </location>
</feature>
<name>R7YRE6_CONA1</name>
<gene>
    <name evidence="3" type="ORF">W97_03722</name>
</gene>
<feature type="compositionally biased region" description="Low complexity" evidence="2">
    <location>
        <begin position="641"/>
        <end position="652"/>
    </location>
</feature>
<feature type="compositionally biased region" description="Polar residues" evidence="2">
    <location>
        <begin position="11"/>
        <end position="21"/>
    </location>
</feature>
<feature type="compositionally biased region" description="Polar residues" evidence="2">
    <location>
        <begin position="896"/>
        <end position="907"/>
    </location>
</feature>
<feature type="region of interest" description="Disordered" evidence="2">
    <location>
        <begin position="830"/>
        <end position="987"/>
    </location>
</feature>
<feature type="region of interest" description="Disordered" evidence="2">
    <location>
        <begin position="382"/>
        <end position="429"/>
    </location>
</feature>
<feature type="compositionally biased region" description="Polar residues" evidence="2">
    <location>
        <begin position="1085"/>
        <end position="1094"/>
    </location>
</feature>
<feature type="region of interest" description="Disordered" evidence="2">
    <location>
        <begin position="1246"/>
        <end position="1265"/>
    </location>
</feature>
<reference evidence="4" key="1">
    <citation type="submission" date="2012-06" db="EMBL/GenBank/DDBJ databases">
        <title>The genome sequence of Coniosporium apollinis CBS 100218.</title>
        <authorList>
            <consortium name="The Broad Institute Genome Sequencing Platform"/>
            <person name="Cuomo C."/>
            <person name="Gorbushina A."/>
            <person name="Noack S."/>
            <person name="Walker B."/>
            <person name="Young S.K."/>
            <person name="Zeng Q."/>
            <person name="Gargeya S."/>
            <person name="Fitzgerald M."/>
            <person name="Haas B."/>
            <person name="Abouelleil A."/>
            <person name="Alvarado L."/>
            <person name="Arachchi H.M."/>
            <person name="Berlin A.M."/>
            <person name="Chapman S.B."/>
            <person name="Goldberg J."/>
            <person name="Griggs A."/>
            <person name="Gujja S."/>
            <person name="Hansen M."/>
            <person name="Howarth C."/>
            <person name="Imamovic A."/>
            <person name="Larimer J."/>
            <person name="McCowan C."/>
            <person name="Montmayeur A."/>
            <person name="Murphy C."/>
            <person name="Neiman D."/>
            <person name="Pearson M."/>
            <person name="Priest M."/>
            <person name="Roberts A."/>
            <person name="Saif S."/>
            <person name="Shea T."/>
            <person name="Sisk P."/>
            <person name="Sykes S."/>
            <person name="Wortman J."/>
            <person name="Nusbaum C."/>
            <person name="Birren B."/>
        </authorList>
    </citation>
    <scope>NUCLEOTIDE SEQUENCE [LARGE SCALE GENOMIC DNA]</scope>
    <source>
        <strain evidence="4">CBS 100218</strain>
    </source>
</reference>
<evidence type="ECO:0000256" key="1">
    <source>
        <dbReference type="ARBA" id="ARBA00023054"/>
    </source>
</evidence>
<proteinExistence type="predicted"/>
<feature type="region of interest" description="Disordered" evidence="2">
    <location>
        <begin position="161"/>
        <end position="234"/>
    </location>
</feature>
<feature type="compositionally biased region" description="Basic and acidic residues" evidence="2">
    <location>
        <begin position="299"/>
        <end position="319"/>
    </location>
</feature>